<protein>
    <submittedName>
        <fullName evidence="1">Uncharacterized protein</fullName>
    </submittedName>
</protein>
<comment type="caution">
    <text evidence="1">The sequence shown here is derived from an EMBL/GenBank/DDBJ whole genome shotgun (WGS) entry which is preliminary data.</text>
</comment>
<reference evidence="2" key="1">
    <citation type="journal article" date="2023" name="G3 (Bethesda)">
        <title>Genome assembly and association tests identify interacting loci associated with vigor, precocity, and sex in interspecific pistachio rootstocks.</title>
        <authorList>
            <person name="Palmer W."/>
            <person name="Jacygrad E."/>
            <person name="Sagayaradj S."/>
            <person name="Cavanaugh K."/>
            <person name="Han R."/>
            <person name="Bertier L."/>
            <person name="Beede B."/>
            <person name="Kafkas S."/>
            <person name="Golino D."/>
            <person name="Preece J."/>
            <person name="Michelmore R."/>
        </authorList>
    </citation>
    <scope>NUCLEOTIDE SEQUENCE [LARGE SCALE GENOMIC DNA]</scope>
</reference>
<evidence type="ECO:0000313" key="2">
    <source>
        <dbReference type="Proteomes" id="UP001164250"/>
    </source>
</evidence>
<name>A0ACC1CBK0_9ROSI</name>
<dbReference type="EMBL" id="CM047897">
    <property type="protein sequence ID" value="KAJ0112905.1"/>
    <property type="molecule type" value="Genomic_DNA"/>
</dbReference>
<dbReference type="Proteomes" id="UP001164250">
    <property type="component" value="Chromosome 1"/>
</dbReference>
<organism evidence="1 2">
    <name type="scientific">Pistacia atlantica</name>
    <dbReference type="NCBI Taxonomy" id="434234"/>
    <lineage>
        <taxon>Eukaryota</taxon>
        <taxon>Viridiplantae</taxon>
        <taxon>Streptophyta</taxon>
        <taxon>Embryophyta</taxon>
        <taxon>Tracheophyta</taxon>
        <taxon>Spermatophyta</taxon>
        <taxon>Magnoliopsida</taxon>
        <taxon>eudicotyledons</taxon>
        <taxon>Gunneridae</taxon>
        <taxon>Pentapetalae</taxon>
        <taxon>rosids</taxon>
        <taxon>malvids</taxon>
        <taxon>Sapindales</taxon>
        <taxon>Anacardiaceae</taxon>
        <taxon>Pistacia</taxon>
    </lineage>
</organism>
<evidence type="ECO:0000313" key="1">
    <source>
        <dbReference type="EMBL" id="KAJ0112905.1"/>
    </source>
</evidence>
<keyword evidence="2" id="KW-1185">Reference proteome</keyword>
<sequence>MAEAAAAAAKKNWSFKKVISKESSWSKTWSFKKGTSKENLVWPLPWKISNAFKWKRLDFQVKIFDDLVFKVMYVVEAVVLISTVCFFFLCCGCNF</sequence>
<gene>
    <name evidence="1" type="ORF">Patl1_01436</name>
</gene>
<accession>A0ACC1CBK0</accession>
<proteinExistence type="predicted"/>